<keyword evidence="1" id="KW-0175">Coiled coil</keyword>
<reference evidence="3 4" key="1">
    <citation type="submission" date="2014-02" db="EMBL/GenBank/DDBJ databases">
        <title>Transposable element dynamics among asymbiotic and ectomycorrhizal Amanita fungi.</title>
        <authorList>
            <consortium name="DOE Joint Genome Institute"/>
            <person name="Hess J."/>
            <person name="Skrede I."/>
            <person name="Wolfe B."/>
            <person name="LaButti K."/>
            <person name="Ohm R.A."/>
            <person name="Grigoriev I.V."/>
            <person name="Pringle A."/>
        </authorList>
    </citation>
    <scope>NUCLEOTIDE SEQUENCE [LARGE SCALE GENOMIC DNA]</scope>
    <source>
        <strain evidence="3 4">SKay4041</strain>
    </source>
</reference>
<feature type="coiled-coil region" evidence="1">
    <location>
        <begin position="5"/>
        <end position="39"/>
    </location>
</feature>
<proteinExistence type="predicted"/>
<evidence type="ECO:0000313" key="3">
    <source>
        <dbReference type="EMBL" id="PFH50960.1"/>
    </source>
</evidence>
<feature type="region of interest" description="Disordered" evidence="2">
    <location>
        <begin position="48"/>
        <end position="213"/>
    </location>
</feature>
<feature type="compositionally biased region" description="Pro residues" evidence="2">
    <location>
        <begin position="115"/>
        <end position="143"/>
    </location>
</feature>
<dbReference type="OrthoDB" id="2442602at2759"/>
<dbReference type="Proteomes" id="UP000242287">
    <property type="component" value="Unassembled WGS sequence"/>
</dbReference>
<name>A0A2A9NTC6_9AGAR</name>
<gene>
    <name evidence="3" type="ORF">AMATHDRAFT_60165</name>
</gene>
<dbReference type="EMBL" id="KZ301994">
    <property type="protein sequence ID" value="PFH50960.1"/>
    <property type="molecule type" value="Genomic_DNA"/>
</dbReference>
<sequence>MRQKYEQVSARHDDYQQQLERANAKMKKLQAENDLLLDVIAAETSYVGSYPPYARPPTDQEGGQPPYPHQSLPPQQQQSILPPPGQPGGGYPVPTSYTRSRSSEVLAPIPSSNYGPPPSGSNPNYNLPPPLGPPGLPPLPQSPPQGSHSNHQRPHHSPHLVHVNGGSRNGYQTTHIRMIESHEREPVGPPLPPSSQAHHHHPPPEYDTNGRHS</sequence>
<dbReference type="STRING" id="703135.A0A2A9NTC6"/>
<dbReference type="AlphaFoldDB" id="A0A2A9NTC6"/>
<evidence type="ECO:0000313" key="4">
    <source>
        <dbReference type="Proteomes" id="UP000242287"/>
    </source>
</evidence>
<keyword evidence="4" id="KW-1185">Reference proteome</keyword>
<accession>A0A2A9NTC6</accession>
<feature type="compositionally biased region" description="Basic and acidic residues" evidence="2">
    <location>
        <begin position="177"/>
        <end position="186"/>
    </location>
</feature>
<evidence type="ECO:0000256" key="1">
    <source>
        <dbReference type="SAM" id="Coils"/>
    </source>
</evidence>
<organism evidence="3 4">
    <name type="scientific">Amanita thiersii Skay4041</name>
    <dbReference type="NCBI Taxonomy" id="703135"/>
    <lineage>
        <taxon>Eukaryota</taxon>
        <taxon>Fungi</taxon>
        <taxon>Dikarya</taxon>
        <taxon>Basidiomycota</taxon>
        <taxon>Agaricomycotina</taxon>
        <taxon>Agaricomycetes</taxon>
        <taxon>Agaricomycetidae</taxon>
        <taxon>Agaricales</taxon>
        <taxon>Pluteineae</taxon>
        <taxon>Amanitaceae</taxon>
        <taxon>Amanita</taxon>
    </lineage>
</organism>
<feature type="compositionally biased region" description="Basic residues" evidence="2">
    <location>
        <begin position="150"/>
        <end position="159"/>
    </location>
</feature>
<feature type="compositionally biased region" description="Basic and acidic residues" evidence="2">
    <location>
        <begin position="202"/>
        <end position="213"/>
    </location>
</feature>
<protein>
    <submittedName>
        <fullName evidence="3">Uncharacterized protein</fullName>
    </submittedName>
</protein>
<evidence type="ECO:0000256" key="2">
    <source>
        <dbReference type="SAM" id="MobiDB-lite"/>
    </source>
</evidence>
<feature type="compositionally biased region" description="Low complexity" evidence="2">
    <location>
        <begin position="69"/>
        <end position="80"/>
    </location>
</feature>